<dbReference type="PROSITE" id="PS51128">
    <property type="entry name" value="ZF_DKSA_2"/>
    <property type="match status" value="1"/>
</dbReference>
<dbReference type="RefSeq" id="WP_345034212.1">
    <property type="nucleotide sequence ID" value="NZ_BAAAYL010000001.1"/>
</dbReference>
<evidence type="ECO:0000256" key="3">
    <source>
        <dbReference type="ARBA" id="ARBA00022833"/>
    </source>
</evidence>
<keyword evidence="1" id="KW-0479">Metal-binding</keyword>
<feature type="domain" description="Zinc finger DksA/TraR C4-type" evidence="5">
    <location>
        <begin position="66"/>
        <end position="98"/>
    </location>
</feature>
<keyword evidence="2" id="KW-0863">Zinc-finger</keyword>
<dbReference type="Gene3D" id="1.20.120.910">
    <property type="entry name" value="DksA, coiled-coil domain"/>
    <property type="match status" value="1"/>
</dbReference>
<evidence type="ECO:0000256" key="4">
    <source>
        <dbReference type="PROSITE-ProRule" id="PRU00510"/>
    </source>
</evidence>
<reference evidence="8" key="2">
    <citation type="journal article" date="2019" name="Int. J. Syst. Evol. Microbiol.">
        <title>The Global Catalogue of Microorganisms (GCM) 10K type strain sequencing project: providing services to taxonomists for standard genome sequencing and annotation.</title>
        <authorList>
            <consortium name="The Broad Institute Genomics Platform"/>
            <consortium name="The Broad Institute Genome Sequencing Center for Infectious Disease"/>
            <person name="Wu L."/>
            <person name="Ma J."/>
        </authorList>
    </citation>
    <scope>NUCLEOTIDE SEQUENCE [LARGE SCALE GENOMIC DNA]</scope>
    <source>
        <strain evidence="8">JCM 9651</strain>
    </source>
</reference>
<evidence type="ECO:0000313" key="6">
    <source>
        <dbReference type="EMBL" id="GAA3368043.1"/>
    </source>
</evidence>
<dbReference type="Pfam" id="PF01258">
    <property type="entry name" value="zf-dskA_traR"/>
    <property type="match status" value="1"/>
</dbReference>
<dbReference type="EMBL" id="BAAAYL010000001">
    <property type="protein sequence ID" value="GAA3368043.1"/>
    <property type="molecule type" value="Genomic_DNA"/>
</dbReference>
<accession>A0ABP6SL74</accession>
<reference evidence="7" key="3">
    <citation type="submission" date="2023-12" db="EMBL/GenBank/DDBJ databases">
        <authorList>
            <person name="Sun Q."/>
            <person name="Inoue M."/>
        </authorList>
    </citation>
    <scope>NUCLEOTIDE SEQUENCE</scope>
    <source>
        <strain evidence="7">JCM 9651</strain>
    </source>
</reference>
<dbReference type="SUPFAM" id="SSF57716">
    <property type="entry name" value="Glucocorticoid receptor-like (DNA-binding domain)"/>
    <property type="match status" value="1"/>
</dbReference>
<dbReference type="Proteomes" id="UP001499990">
    <property type="component" value="Unassembled WGS sequence"/>
</dbReference>
<evidence type="ECO:0000256" key="1">
    <source>
        <dbReference type="ARBA" id="ARBA00022723"/>
    </source>
</evidence>
<gene>
    <name evidence="6" type="ORF">GCM10020367_04790</name>
    <name evidence="7" type="ORF">GCM10020367_64060</name>
</gene>
<evidence type="ECO:0000313" key="8">
    <source>
        <dbReference type="Proteomes" id="UP001499990"/>
    </source>
</evidence>
<sequence length="102" mass="11713">MKNQVVAANNAGLAPEDLATLRESLHEQRLFRLEQLRTDVHVRPTASARMVLTDVEAALDRMDQDRYGNCHLCTRPITLRRLKIVPQARYCTRCQQVRDAGR</sequence>
<comment type="caution">
    <text evidence="7">The sequence shown here is derived from an EMBL/GenBank/DDBJ whole genome shotgun (WGS) entry which is preliminary data.</text>
</comment>
<protein>
    <recommendedName>
        <fullName evidence="5">Zinc finger DksA/TraR C4-type domain-containing protein</fullName>
    </recommendedName>
</protein>
<keyword evidence="8" id="KW-1185">Reference proteome</keyword>
<organism evidence="7 8">
    <name type="scientific">Streptomyces sannanensis</name>
    <dbReference type="NCBI Taxonomy" id="285536"/>
    <lineage>
        <taxon>Bacteria</taxon>
        <taxon>Bacillati</taxon>
        <taxon>Actinomycetota</taxon>
        <taxon>Actinomycetes</taxon>
        <taxon>Kitasatosporales</taxon>
        <taxon>Streptomycetaceae</taxon>
        <taxon>Streptomyces</taxon>
    </lineage>
</organism>
<dbReference type="InterPro" id="IPR000962">
    <property type="entry name" value="Znf_DskA_TraR"/>
</dbReference>
<proteinExistence type="predicted"/>
<evidence type="ECO:0000313" key="7">
    <source>
        <dbReference type="EMBL" id="GAA3379649.1"/>
    </source>
</evidence>
<feature type="zinc finger region" description="dksA C4-type" evidence="4">
    <location>
        <begin position="70"/>
        <end position="94"/>
    </location>
</feature>
<dbReference type="PANTHER" id="PTHR33823:SF4">
    <property type="entry name" value="GENERAL STRESS PROTEIN 16O"/>
    <property type="match status" value="1"/>
</dbReference>
<name>A0ABP6SL74_9ACTN</name>
<evidence type="ECO:0000256" key="2">
    <source>
        <dbReference type="ARBA" id="ARBA00022771"/>
    </source>
</evidence>
<keyword evidence="3" id="KW-0862">Zinc</keyword>
<reference evidence="7" key="1">
    <citation type="journal article" date="2014" name="Int. J. Syst. Evol. Microbiol.">
        <title>Complete genome of a new Firmicutes species belonging to the dominant human colonic microbiota ('Ruminococcus bicirculans') reveals two chromosomes and a selective capacity to utilize plant glucans.</title>
        <authorList>
            <consortium name="NISC Comparative Sequencing Program"/>
            <person name="Wegmann U."/>
            <person name="Louis P."/>
            <person name="Goesmann A."/>
            <person name="Henrissat B."/>
            <person name="Duncan S.H."/>
            <person name="Flint H.J."/>
        </authorList>
    </citation>
    <scope>NUCLEOTIDE SEQUENCE</scope>
    <source>
        <strain evidence="7">JCM 9651</strain>
    </source>
</reference>
<dbReference type="PANTHER" id="PTHR33823">
    <property type="entry name" value="RNA POLYMERASE-BINDING TRANSCRIPTION FACTOR DKSA-RELATED"/>
    <property type="match status" value="1"/>
</dbReference>
<dbReference type="EMBL" id="BAAAYL010000001">
    <property type="protein sequence ID" value="GAA3379649.1"/>
    <property type="molecule type" value="Genomic_DNA"/>
</dbReference>
<evidence type="ECO:0000259" key="5">
    <source>
        <dbReference type="Pfam" id="PF01258"/>
    </source>
</evidence>